<dbReference type="EMBL" id="PGCJ01000717">
    <property type="protein sequence ID" value="PLW23575.1"/>
    <property type="molecule type" value="Genomic_DNA"/>
</dbReference>
<dbReference type="Proteomes" id="UP000235388">
    <property type="component" value="Unassembled WGS sequence"/>
</dbReference>
<accession>A0A2N5TDI8</accession>
<name>A0A2N5TDI8_9BASI</name>
<feature type="region of interest" description="Disordered" evidence="1">
    <location>
        <begin position="1"/>
        <end position="26"/>
    </location>
</feature>
<feature type="region of interest" description="Disordered" evidence="1">
    <location>
        <begin position="166"/>
        <end position="213"/>
    </location>
</feature>
<dbReference type="Gene3D" id="3.90.70.80">
    <property type="match status" value="1"/>
</dbReference>
<dbReference type="AlphaFoldDB" id="A0A2N5TDI8"/>
<gene>
    <name evidence="2" type="ORF">PCANC_26405</name>
</gene>
<protein>
    <recommendedName>
        <fullName evidence="4">OTU domain-containing protein</fullName>
    </recommendedName>
</protein>
<feature type="compositionally biased region" description="Polar residues" evidence="1">
    <location>
        <begin position="1"/>
        <end position="10"/>
    </location>
</feature>
<evidence type="ECO:0000313" key="2">
    <source>
        <dbReference type="EMBL" id="PLW23575.1"/>
    </source>
</evidence>
<evidence type="ECO:0000256" key="1">
    <source>
        <dbReference type="SAM" id="MobiDB-lite"/>
    </source>
</evidence>
<comment type="caution">
    <text evidence="2">The sequence shown here is derived from an EMBL/GenBank/DDBJ whole genome shotgun (WGS) entry which is preliminary data.</text>
</comment>
<proteinExistence type="predicted"/>
<sequence>MAAPNDTNTPPGVLDDSNPPLHQEPIQTGTALSIGQPNLVTEAQGEGREVRRDGTNLVAGAEESIQVLYSRLGLDAAATWSWTRRQIKCYVEQDNLFRIPNRGLLQAREHMVQHPIRHTVDFIKSDGNCMFRAISQWKYGNQKHHAKIRADLIGCSNLHKDTIEEEMAGNGAGPGSQEQGGDQVGGGLEGDQLPNGPDGDDGGSDGSEDSDWGPMLDYLLGPPDFKNRGPMAVLTLSYHQLAVQDHKDYANISILLEFILTKGSPACTVAMLAEVMVQIGVEHVRVASYGMKCPYRLVEEDLGSRVPRCLALHQKKNRFDVGFTYYPYHGTERFREEILLANARMV</sequence>
<dbReference type="PANTHER" id="PTHR34863">
    <property type="entry name" value="EXPRESSED PROTEIN"/>
    <property type="match status" value="1"/>
</dbReference>
<dbReference type="PANTHER" id="PTHR34863:SF1">
    <property type="entry name" value="OTU DOMAIN-CONTAINING PROTEIN"/>
    <property type="match status" value="1"/>
</dbReference>
<dbReference type="OrthoDB" id="415023at2759"/>
<organism evidence="2 3">
    <name type="scientific">Puccinia coronata f. sp. avenae</name>
    <dbReference type="NCBI Taxonomy" id="200324"/>
    <lineage>
        <taxon>Eukaryota</taxon>
        <taxon>Fungi</taxon>
        <taxon>Dikarya</taxon>
        <taxon>Basidiomycota</taxon>
        <taxon>Pucciniomycotina</taxon>
        <taxon>Pucciniomycetes</taxon>
        <taxon>Pucciniales</taxon>
        <taxon>Pucciniaceae</taxon>
        <taxon>Puccinia</taxon>
    </lineage>
</organism>
<keyword evidence="3" id="KW-1185">Reference proteome</keyword>
<evidence type="ECO:0008006" key="4">
    <source>
        <dbReference type="Google" id="ProtNLM"/>
    </source>
</evidence>
<feature type="compositionally biased region" description="Acidic residues" evidence="1">
    <location>
        <begin position="198"/>
        <end position="211"/>
    </location>
</feature>
<evidence type="ECO:0000313" key="3">
    <source>
        <dbReference type="Proteomes" id="UP000235388"/>
    </source>
</evidence>
<reference evidence="2 3" key="1">
    <citation type="submission" date="2017-11" db="EMBL/GenBank/DDBJ databases">
        <title>De novo assembly and phasing of dikaryotic genomes from two isolates of Puccinia coronata f. sp. avenae, the causal agent of oat crown rust.</title>
        <authorList>
            <person name="Miller M.E."/>
            <person name="Zhang Y."/>
            <person name="Omidvar V."/>
            <person name="Sperschneider J."/>
            <person name="Schwessinger B."/>
            <person name="Raley C."/>
            <person name="Palmer J.M."/>
            <person name="Garnica D."/>
            <person name="Upadhyaya N."/>
            <person name="Rathjen J."/>
            <person name="Taylor J.M."/>
            <person name="Park R.F."/>
            <person name="Dodds P.N."/>
            <person name="Hirsch C.D."/>
            <person name="Kianian S.F."/>
            <person name="Figueroa M."/>
        </authorList>
    </citation>
    <scope>NUCLEOTIDE SEQUENCE [LARGE SCALE GENOMIC DNA]</scope>
    <source>
        <strain evidence="2">12NC29</strain>
    </source>
</reference>